<feature type="domain" description="RNase H type-1" evidence="1">
    <location>
        <begin position="110"/>
        <end position="202"/>
    </location>
</feature>
<evidence type="ECO:0000313" key="3">
    <source>
        <dbReference type="Proteomes" id="UP000619265"/>
    </source>
</evidence>
<dbReference type="Proteomes" id="UP000619265">
    <property type="component" value="Unassembled WGS sequence"/>
</dbReference>
<accession>A0A833WJ60</accession>
<reference evidence="2" key="1">
    <citation type="submission" date="2015-10" db="EMBL/GenBank/DDBJ databases">
        <authorList>
            <person name="Martinez-Garcia P.J."/>
            <person name="Crepeau M.W."/>
            <person name="Puiu D."/>
            <person name="Gonzalez-Ibeas D."/>
            <person name="Whalen J."/>
            <person name="Stevens K."/>
            <person name="Paul R."/>
            <person name="Butterfield T."/>
            <person name="Britton M."/>
            <person name="Reagan R."/>
            <person name="Chakraborty S."/>
            <person name="Walawage S.L."/>
            <person name="Vasquez-Gross H.A."/>
            <person name="Cardeno C."/>
            <person name="Famula R."/>
            <person name="Pratt K."/>
            <person name="Kuruganti S."/>
            <person name="Aradhya M.K."/>
            <person name="Leslie C.A."/>
            <person name="Dandekar A.M."/>
            <person name="Salzberg S.L."/>
            <person name="Wegrzyn J.L."/>
            <person name="Langley C.H."/>
            <person name="Neale D.B."/>
        </authorList>
    </citation>
    <scope>NUCLEOTIDE SEQUENCE</scope>
    <source>
        <tissue evidence="2">Leaves</tissue>
    </source>
</reference>
<protein>
    <recommendedName>
        <fullName evidence="1">RNase H type-1 domain-containing protein</fullName>
    </recommendedName>
</protein>
<dbReference type="SUPFAM" id="SSF53098">
    <property type="entry name" value="Ribonuclease H-like"/>
    <property type="match status" value="1"/>
</dbReference>
<dbReference type="Gene3D" id="3.30.420.10">
    <property type="entry name" value="Ribonuclease H-like superfamily/Ribonuclease H"/>
    <property type="match status" value="1"/>
</dbReference>
<dbReference type="PROSITE" id="PS50879">
    <property type="entry name" value="RNASE_H_1"/>
    <property type="match status" value="1"/>
</dbReference>
<feature type="non-terminal residue" evidence="2">
    <location>
        <position position="202"/>
    </location>
</feature>
<proteinExistence type="predicted"/>
<organism evidence="2 3">
    <name type="scientific">Juglans regia</name>
    <name type="common">English walnut</name>
    <dbReference type="NCBI Taxonomy" id="51240"/>
    <lineage>
        <taxon>Eukaryota</taxon>
        <taxon>Viridiplantae</taxon>
        <taxon>Streptophyta</taxon>
        <taxon>Embryophyta</taxon>
        <taxon>Tracheophyta</taxon>
        <taxon>Spermatophyta</taxon>
        <taxon>Magnoliopsida</taxon>
        <taxon>eudicotyledons</taxon>
        <taxon>Gunneridae</taxon>
        <taxon>Pentapetalae</taxon>
        <taxon>rosids</taxon>
        <taxon>fabids</taxon>
        <taxon>Fagales</taxon>
        <taxon>Juglandaceae</taxon>
        <taxon>Juglans</taxon>
    </lineage>
</organism>
<reference evidence="2" key="2">
    <citation type="submission" date="2020-03" db="EMBL/GenBank/DDBJ databases">
        <title>Walnut 2.0.</title>
        <authorList>
            <person name="Marrano A."/>
            <person name="Britton M."/>
            <person name="Zimin A.V."/>
            <person name="Zaini P.A."/>
            <person name="Workman R."/>
            <person name="Puiu D."/>
            <person name="Bianco L."/>
            <person name="Allen B.J."/>
            <person name="Troggio M."/>
            <person name="Leslie C.A."/>
            <person name="Timp W."/>
            <person name="Dendekar A."/>
            <person name="Salzberg S.L."/>
            <person name="Neale D.B."/>
        </authorList>
    </citation>
    <scope>NUCLEOTIDE SEQUENCE</scope>
    <source>
        <tissue evidence="2">Leaves</tissue>
    </source>
</reference>
<dbReference type="PANTHER" id="PTHR47723">
    <property type="entry name" value="OS05G0353850 PROTEIN"/>
    <property type="match status" value="1"/>
</dbReference>
<dbReference type="EMBL" id="LIHL02000012">
    <property type="protein sequence ID" value="KAF5452033.1"/>
    <property type="molecule type" value="Genomic_DNA"/>
</dbReference>
<dbReference type="InterPro" id="IPR036397">
    <property type="entry name" value="RNaseH_sf"/>
</dbReference>
<dbReference type="InterPro" id="IPR012337">
    <property type="entry name" value="RNaseH-like_sf"/>
</dbReference>
<gene>
    <name evidence="2" type="ORF">F2P56_027073</name>
</gene>
<dbReference type="InterPro" id="IPR053151">
    <property type="entry name" value="RNase_H-like"/>
</dbReference>
<dbReference type="GO" id="GO:0004523">
    <property type="term" value="F:RNA-DNA hybrid ribonuclease activity"/>
    <property type="evidence" value="ECO:0007669"/>
    <property type="project" value="InterPro"/>
</dbReference>
<evidence type="ECO:0000259" key="1">
    <source>
        <dbReference type="PROSITE" id="PS50879"/>
    </source>
</evidence>
<sequence length="202" mass="22827">MTASSWRARISYWFNYVKRASQRGVLEGLLPCLVTWRLWARRCKDRMEATYESAEEVWLAVKFWLSQISESMSKCKRLSLGDYEILLYINVPIKQVPVSCPRAGVWRKLAAGWVKLNVDGSSRGNPGSCGGGGVIKDHLGNVKVAFSEHLGMGTNNAEELKALLRGIMAWFLPFHIFSMKVTKLRISLPVNWNRGSQGCMDQ</sequence>
<name>A0A833WJ60_JUGRE</name>
<dbReference type="InterPro" id="IPR002156">
    <property type="entry name" value="RNaseH_domain"/>
</dbReference>
<dbReference type="GO" id="GO:0003676">
    <property type="term" value="F:nucleic acid binding"/>
    <property type="evidence" value="ECO:0007669"/>
    <property type="project" value="InterPro"/>
</dbReference>
<evidence type="ECO:0000313" key="2">
    <source>
        <dbReference type="EMBL" id="KAF5452033.1"/>
    </source>
</evidence>
<dbReference type="PANTHER" id="PTHR47723:SF19">
    <property type="entry name" value="POLYNUCLEOTIDYL TRANSFERASE, RIBONUCLEASE H-LIKE SUPERFAMILY PROTEIN"/>
    <property type="match status" value="1"/>
</dbReference>
<dbReference type="Gramene" id="Jr12_08120_p1">
    <property type="protein sequence ID" value="cds.Jr12_08120_p1"/>
    <property type="gene ID" value="Jr12_08120"/>
</dbReference>
<comment type="caution">
    <text evidence="2">The sequence shown here is derived from an EMBL/GenBank/DDBJ whole genome shotgun (WGS) entry which is preliminary data.</text>
</comment>
<dbReference type="AlphaFoldDB" id="A0A833WJ60"/>